<feature type="region of interest" description="Disordered" evidence="2">
    <location>
        <begin position="438"/>
        <end position="491"/>
    </location>
</feature>
<feature type="coiled-coil region" evidence="1">
    <location>
        <begin position="248"/>
        <end position="275"/>
    </location>
</feature>
<feature type="compositionally biased region" description="Polar residues" evidence="2">
    <location>
        <begin position="49"/>
        <end position="64"/>
    </location>
</feature>
<feature type="compositionally biased region" description="Basic and acidic residues" evidence="2">
    <location>
        <begin position="571"/>
        <end position="590"/>
    </location>
</feature>
<evidence type="ECO:0000313" key="3">
    <source>
        <dbReference type="EMBL" id="KAG9447337.1"/>
    </source>
</evidence>
<evidence type="ECO:0000256" key="1">
    <source>
        <dbReference type="SAM" id="Coils"/>
    </source>
</evidence>
<dbReference type="AlphaFoldDB" id="A0AAV7EES7"/>
<feature type="compositionally biased region" description="Polar residues" evidence="2">
    <location>
        <begin position="591"/>
        <end position="613"/>
    </location>
</feature>
<feature type="region of interest" description="Disordered" evidence="2">
    <location>
        <begin position="512"/>
        <end position="618"/>
    </location>
</feature>
<evidence type="ECO:0000256" key="2">
    <source>
        <dbReference type="SAM" id="MobiDB-lite"/>
    </source>
</evidence>
<dbReference type="PANTHER" id="PTHR31071:SF7">
    <property type="entry name" value="OS04G0382800 PROTEIN"/>
    <property type="match status" value="1"/>
</dbReference>
<feature type="region of interest" description="Disordered" evidence="2">
    <location>
        <begin position="108"/>
        <end position="187"/>
    </location>
</feature>
<feature type="region of interest" description="Disordered" evidence="2">
    <location>
        <begin position="48"/>
        <end position="89"/>
    </location>
</feature>
<keyword evidence="4" id="KW-1185">Reference proteome</keyword>
<dbReference type="InterPro" id="IPR043424">
    <property type="entry name" value="BLT-like"/>
</dbReference>
<proteinExistence type="predicted"/>
<feature type="compositionally biased region" description="Acidic residues" evidence="2">
    <location>
        <begin position="471"/>
        <end position="484"/>
    </location>
</feature>
<feature type="compositionally biased region" description="Basic and acidic residues" evidence="2">
    <location>
        <begin position="516"/>
        <end position="537"/>
    </location>
</feature>
<dbReference type="EMBL" id="JAINDJ010000005">
    <property type="protein sequence ID" value="KAG9447337.1"/>
    <property type="molecule type" value="Genomic_DNA"/>
</dbReference>
<dbReference type="Proteomes" id="UP000825729">
    <property type="component" value="Unassembled WGS sequence"/>
</dbReference>
<comment type="caution">
    <text evidence="3">The sequence shown here is derived from an EMBL/GenBank/DDBJ whole genome shotgun (WGS) entry which is preliminary data.</text>
</comment>
<feature type="coiled-coil region" evidence="1">
    <location>
        <begin position="327"/>
        <end position="435"/>
    </location>
</feature>
<feature type="compositionally biased region" description="Basic and acidic residues" evidence="2">
    <location>
        <begin position="115"/>
        <end position="130"/>
    </location>
</feature>
<gene>
    <name evidence="3" type="ORF">H6P81_013465</name>
</gene>
<name>A0AAV7EES7_ARIFI</name>
<sequence length="663" mass="74585">MPRPNRGAEGLIGAPCKIRKRGCSSSSSSSSILQNYRFKRAILVAKRGGSSTPVPTWKMSSRSPASLVVPSESPKYPPSQAGAKAKQAPVSARKLAATLWELNEIPSPRMMDSVQENRGKKETRGRERVARSVQSGSLPPHLSDPSHSPVSEAMDRSGTSSLRRRVSAVTHRIRSSERQSRGLDSTSNTSLMEIETRSRVHTPSGSVVGMRSRLKDVSNGLTTSKELLKILNRVWGLEEQHSSSISLVQALRMELERARMQVDQLIQEQKSDRDEINYLMKKFSEEKAAWKSKEQERIRAAIESIAGDLEVERKLRKRTESLNVKLSRELGETKASLSKAVKELEGEKRAREIMEQVCDELARGIGEDKAQAEELKRESAKVLAEVEKEREMLQLADVWREERVQMKLSEAKYQFEEKNAAVDKLRSELEAFLESKKTNDMGNGYRHSRDQTDGESGDDEGEVDNDKAFLEGEEDGEADDDSGESDLHSIELNMDNNCKGYKWSYALNGENNTSVEDEHKGRRSASEKISRSLERSLSEGIEWEFTSGNYRNQGERTDPGRLSESSVVSEKQSKKDDHNNKSIKGLRDHFLSNSRIGSAQGFASPTRQWNQHRPPQDPIEVAREKLKVAEMVKGMRESSLKSRLVEKGEFMTSRQQKQIAPKQ</sequence>
<reference evidence="3 4" key="1">
    <citation type="submission" date="2021-07" db="EMBL/GenBank/DDBJ databases">
        <title>The Aristolochia fimbriata genome: insights into angiosperm evolution, floral development and chemical biosynthesis.</title>
        <authorList>
            <person name="Jiao Y."/>
        </authorList>
    </citation>
    <scope>NUCLEOTIDE SEQUENCE [LARGE SCALE GENOMIC DNA]</scope>
    <source>
        <strain evidence="3">IBCAS-2021</strain>
        <tissue evidence="3">Leaf</tissue>
    </source>
</reference>
<protein>
    <submittedName>
        <fullName evidence="3">Uncharacterized protein</fullName>
    </submittedName>
</protein>
<accession>A0AAV7EES7</accession>
<organism evidence="3 4">
    <name type="scientific">Aristolochia fimbriata</name>
    <name type="common">White veined hardy Dutchman's pipe vine</name>
    <dbReference type="NCBI Taxonomy" id="158543"/>
    <lineage>
        <taxon>Eukaryota</taxon>
        <taxon>Viridiplantae</taxon>
        <taxon>Streptophyta</taxon>
        <taxon>Embryophyta</taxon>
        <taxon>Tracheophyta</taxon>
        <taxon>Spermatophyta</taxon>
        <taxon>Magnoliopsida</taxon>
        <taxon>Magnoliidae</taxon>
        <taxon>Piperales</taxon>
        <taxon>Aristolochiaceae</taxon>
        <taxon>Aristolochia</taxon>
    </lineage>
</organism>
<evidence type="ECO:0000313" key="4">
    <source>
        <dbReference type="Proteomes" id="UP000825729"/>
    </source>
</evidence>
<keyword evidence="1" id="KW-0175">Coiled coil</keyword>
<feature type="compositionally biased region" description="Acidic residues" evidence="2">
    <location>
        <begin position="453"/>
        <end position="463"/>
    </location>
</feature>
<dbReference type="PANTHER" id="PTHR31071">
    <property type="entry name" value="GB|AAF24581.1"/>
    <property type="match status" value="1"/>
</dbReference>
<feature type="compositionally biased region" description="Low complexity" evidence="2">
    <location>
        <begin position="135"/>
        <end position="151"/>
    </location>
</feature>